<dbReference type="AlphaFoldDB" id="A0A6I9WI05"/>
<sequence length="111" mass="12463">MKLLFLVSLIILVSGDESRRLVAERTADGNDVSSPVTTVLQAQPSVQEVIGEKKLGKRSYSLLSQVPYVRTNYSPVLPWYRLRSGLSSYGYGYPSWPLSYGGWQGGWYKGW</sequence>
<evidence type="ECO:0000313" key="2">
    <source>
        <dbReference type="Proteomes" id="UP000504615"/>
    </source>
</evidence>
<keyword evidence="1" id="KW-0732">Signal</keyword>
<evidence type="ECO:0000256" key="1">
    <source>
        <dbReference type="SAM" id="SignalP"/>
    </source>
</evidence>
<proteinExistence type="predicted"/>
<gene>
    <name evidence="3" type="primary">LOC105430444</name>
</gene>
<dbReference type="OrthoDB" id="7548808at2759"/>
<name>A0A6I9WI05_9HYME</name>
<dbReference type="RefSeq" id="XP_011642313.1">
    <property type="nucleotide sequence ID" value="XM_011644011.2"/>
</dbReference>
<dbReference type="GeneID" id="105430444"/>
<dbReference type="KEGG" id="pbar:105430444"/>
<keyword evidence="2" id="KW-1185">Reference proteome</keyword>
<evidence type="ECO:0000313" key="3">
    <source>
        <dbReference type="RefSeq" id="XP_011642313.1"/>
    </source>
</evidence>
<dbReference type="Proteomes" id="UP000504615">
    <property type="component" value="Unplaced"/>
</dbReference>
<protein>
    <submittedName>
        <fullName evidence="3">Uncharacterized protein LOC105430444</fullName>
    </submittedName>
</protein>
<feature type="signal peptide" evidence="1">
    <location>
        <begin position="1"/>
        <end position="15"/>
    </location>
</feature>
<feature type="chain" id="PRO_5027102241" evidence="1">
    <location>
        <begin position="16"/>
        <end position="111"/>
    </location>
</feature>
<organism evidence="2 3">
    <name type="scientific">Pogonomyrmex barbatus</name>
    <name type="common">red harvester ant</name>
    <dbReference type="NCBI Taxonomy" id="144034"/>
    <lineage>
        <taxon>Eukaryota</taxon>
        <taxon>Metazoa</taxon>
        <taxon>Ecdysozoa</taxon>
        <taxon>Arthropoda</taxon>
        <taxon>Hexapoda</taxon>
        <taxon>Insecta</taxon>
        <taxon>Pterygota</taxon>
        <taxon>Neoptera</taxon>
        <taxon>Endopterygota</taxon>
        <taxon>Hymenoptera</taxon>
        <taxon>Apocrita</taxon>
        <taxon>Aculeata</taxon>
        <taxon>Formicoidea</taxon>
        <taxon>Formicidae</taxon>
        <taxon>Myrmicinae</taxon>
        <taxon>Pogonomyrmex</taxon>
    </lineage>
</organism>
<reference evidence="3" key="1">
    <citation type="submission" date="2025-08" db="UniProtKB">
        <authorList>
            <consortium name="RefSeq"/>
        </authorList>
    </citation>
    <scope>IDENTIFICATION</scope>
</reference>
<accession>A0A6I9WI05</accession>